<dbReference type="EMBL" id="CP016179">
    <property type="protein sequence ID" value="ANO35357.1"/>
    <property type="molecule type" value="Genomic_DNA"/>
</dbReference>
<dbReference type="Proteomes" id="UP000092018">
    <property type="component" value="Plasmid unnamed1"/>
</dbReference>
<evidence type="ECO:0000259" key="2">
    <source>
        <dbReference type="SMART" id="SM00327"/>
    </source>
</evidence>
<dbReference type="Gene3D" id="3.40.50.410">
    <property type="entry name" value="von Willebrand factor, type A domain"/>
    <property type="match status" value="1"/>
</dbReference>
<feature type="compositionally biased region" description="Acidic residues" evidence="1">
    <location>
        <begin position="198"/>
        <end position="220"/>
    </location>
</feature>
<accession>A0AAN0XZH7</accession>
<dbReference type="SMART" id="SM00327">
    <property type="entry name" value="VWA"/>
    <property type="match status" value="1"/>
</dbReference>
<dbReference type="KEGG" id="vbr:A6E01_19275"/>
<feature type="compositionally biased region" description="Low complexity" evidence="1">
    <location>
        <begin position="259"/>
        <end position="282"/>
    </location>
</feature>
<sequence length="629" mass="69406">MELYRLAMFANTFTKIKGISLKVGDEVHSDMKQVVIPKPVEGSEYLSFTYLGKEASKLRWSNFTALDKLQNEQQKQLAFWAESTRLDRKWQELWPGMRSSYEKVSRQTFDESAFFELEDCDFVRGYIYHHVRCASLNYDHGRCTRDFDGKLRSLLGVARFNRMRTLLSIVPKLSVTRDSVTWSEYMIEFMGHLPVELGEYEDSDGGESEGDEQLQDDQQGESDNSQAGGSEGDEQSLDEQQGESADSQGDGSEGDEQSQGDQQGESSEAQGVGSQNSQSSGGDLIGGEQAPDSEAIAAENGIAVPTPQELMDSESEILVEAVNANADTDSLLDKFKKEVNKLSPDLEVQLREKVDDERVQYTPAVTGLQRQAFVSGNTLREYMSEQKRVKSALMKHRQFVLSKKKEISRNGKRINTKRVARLRQGDVRVFSRTLFSKGNTRVDGHSVVLLDTSASMSSCNLIARASRACHALLGGLNAIDGMSTSCLTFGGTGNRIVHRVKEEREKVTRKMVERFEAISPAGGTPLASGLWSAMADVALSDKEVGDIYIVTDGYPNDAACGFIETREAVMAHKETGGRVYCIQILNGESTNASYDAALSALFGTGFVQITDQSELSRSLLEVSKTAVAV</sequence>
<feature type="compositionally biased region" description="Acidic residues" evidence="1">
    <location>
        <begin position="231"/>
        <end position="241"/>
    </location>
</feature>
<reference evidence="3 4" key="1">
    <citation type="submission" date="2016-06" db="EMBL/GenBank/DDBJ databases">
        <title>Adaptive Radiation by Waves of Gene Transfer Leads to Fine-Scale Resource Partitioning in Marine Microbes.</title>
        <authorList>
            <person name="Hehemann J.-H."/>
            <person name="Arevalo P."/>
            <person name="Datta M.S."/>
            <person name="Yu X."/>
            <person name="Corzett C."/>
            <person name="Henschel A."/>
            <person name="Preheim S.P."/>
            <person name="Timberlake S."/>
            <person name="Alm E.J."/>
            <person name="Polz M.F."/>
        </authorList>
    </citation>
    <scope>NUCLEOTIDE SEQUENCE [LARGE SCALE GENOMIC DNA]</scope>
    <source>
        <strain evidence="3 4">FF50</strain>
        <plasmid evidence="3 4">unnamed1</plasmid>
    </source>
</reference>
<dbReference type="InterPro" id="IPR036465">
    <property type="entry name" value="vWFA_dom_sf"/>
</dbReference>
<dbReference type="InterPro" id="IPR002035">
    <property type="entry name" value="VWF_A"/>
</dbReference>
<geneLocation type="plasmid" evidence="3 4">
    <name>unnamed1</name>
</geneLocation>
<evidence type="ECO:0000313" key="3">
    <source>
        <dbReference type="EMBL" id="ANO35357.1"/>
    </source>
</evidence>
<protein>
    <recommendedName>
        <fullName evidence="2">VWFA domain-containing protein</fullName>
    </recommendedName>
</protein>
<dbReference type="SUPFAM" id="SSF53300">
    <property type="entry name" value="vWA-like"/>
    <property type="match status" value="1"/>
</dbReference>
<dbReference type="AlphaFoldDB" id="A0AAN0XZH7"/>
<keyword evidence="3" id="KW-0614">Plasmid</keyword>
<evidence type="ECO:0000313" key="4">
    <source>
        <dbReference type="Proteomes" id="UP000092018"/>
    </source>
</evidence>
<feature type="region of interest" description="Disordered" evidence="1">
    <location>
        <begin position="198"/>
        <end position="289"/>
    </location>
</feature>
<dbReference type="RefSeq" id="WP_065211119.1">
    <property type="nucleotide sequence ID" value="NZ_CP016179.1"/>
</dbReference>
<name>A0AAN0XZH7_9VIBR</name>
<proteinExistence type="predicted"/>
<evidence type="ECO:0000256" key="1">
    <source>
        <dbReference type="SAM" id="MobiDB-lite"/>
    </source>
</evidence>
<dbReference type="CDD" id="cd00198">
    <property type="entry name" value="vWFA"/>
    <property type="match status" value="1"/>
</dbReference>
<gene>
    <name evidence="3" type="ORF">A6E01_19275</name>
</gene>
<feature type="domain" description="VWFA" evidence="2">
    <location>
        <begin position="443"/>
        <end position="624"/>
    </location>
</feature>
<organism evidence="3 4">
    <name type="scientific">Vibrio breoganii</name>
    <dbReference type="NCBI Taxonomy" id="553239"/>
    <lineage>
        <taxon>Bacteria</taxon>
        <taxon>Pseudomonadati</taxon>
        <taxon>Pseudomonadota</taxon>
        <taxon>Gammaproteobacteria</taxon>
        <taxon>Vibrionales</taxon>
        <taxon>Vibrionaceae</taxon>
        <taxon>Vibrio</taxon>
    </lineage>
</organism>